<dbReference type="Pfam" id="PF13480">
    <property type="entry name" value="Acetyltransf_6"/>
    <property type="match status" value="1"/>
</dbReference>
<dbReference type="Gene3D" id="3.40.630.30">
    <property type="match status" value="1"/>
</dbReference>
<evidence type="ECO:0000259" key="1">
    <source>
        <dbReference type="Pfam" id="PF13480"/>
    </source>
</evidence>
<sequence length="549" mass="66245">MKVKQITSMERLMYHQDDWNRILSINQNNNPFIEFDWICHWLLYFRDSYNIQIYAVEYESQVIAFVPFTKQKKNIYEYIQFVGFNQANYMDIVAVEEWKERAIRTVLNEIMNQPRTVFILHGLLESKRTSKIFIRYFTEQGIPFYTSQIVSPYIDFGKIENFNDFIKKKMKKHGGDRKEKRLKTLGNVTVYPLRDDQLEVMFQLHKKRWKMKMDTSGFTKGHTHEFYKSLSLLKNDVLETKLEGLFIENQLIAFFYGFVCRNRYVLYILSHDDDFGLFSPGRMLLHETIKNRYLNQVTYYDLSIGYEPYKLDWNTCTDRVNKVIFPGKGWGARIGFWSITFKENLIQICKQNWRLVHFKRNTMGKIKKYVQEFRFPHVKKIISAIGLFIFQKYVYEVHRMNRDDLNAQNTTNFQLLTLKEIYKYPTLFQGDFKNIMKRLYQKQQSYCVIKNDQVFNYFWVNKTAIRMDDLGIGEPLTENSLYVYDWMFFDGNAIAELFQKHNNVESIYITIPNHYKNKNLFYEQGFVKEYQITKIKILGFSFIKKQFFQ</sequence>
<reference evidence="2 3" key="1">
    <citation type="submission" date="2016-10" db="EMBL/GenBank/DDBJ databases">
        <title>Comparative genomics of Bacillus thuringiensis reveals a path to pathogens against multiple invertebrate hosts.</title>
        <authorList>
            <person name="Zheng J."/>
            <person name="Gao Q."/>
            <person name="Liu H."/>
            <person name="Peng D."/>
            <person name="Ruan L."/>
            <person name="Sun M."/>
        </authorList>
    </citation>
    <scope>NUCLEOTIDE SEQUENCE [LARGE SCALE GENOMIC DNA]</scope>
    <source>
        <strain evidence="2">T30001</strain>
    </source>
</reference>
<gene>
    <name evidence="2" type="ORF">BK784_24170</name>
</gene>
<protein>
    <recommendedName>
        <fullName evidence="1">BioF2-like acetyltransferase domain-containing protein</fullName>
    </recommendedName>
</protein>
<dbReference type="Proteomes" id="UP000195160">
    <property type="component" value="Unassembled WGS sequence"/>
</dbReference>
<dbReference type="InterPro" id="IPR016181">
    <property type="entry name" value="Acyl_CoA_acyltransferase"/>
</dbReference>
<feature type="domain" description="BioF2-like acetyltransferase" evidence="1">
    <location>
        <begin position="177"/>
        <end position="310"/>
    </location>
</feature>
<dbReference type="InterPro" id="IPR038740">
    <property type="entry name" value="BioF2-like_GNAT_dom"/>
</dbReference>
<dbReference type="SUPFAM" id="SSF55729">
    <property type="entry name" value="Acyl-CoA N-acyltransferases (Nat)"/>
    <property type="match status" value="1"/>
</dbReference>
<name>A0A9X6MUT0_BACTV</name>
<comment type="caution">
    <text evidence="2">The sequence shown here is derived from an EMBL/GenBank/DDBJ whole genome shotgun (WGS) entry which is preliminary data.</text>
</comment>
<evidence type="ECO:0000313" key="3">
    <source>
        <dbReference type="Proteomes" id="UP000195160"/>
    </source>
</evidence>
<proteinExistence type="predicted"/>
<accession>A0A9X6MUT0</accession>
<dbReference type="AlphaFoldDB" id="A0A9X6MUT0"/>
<organism evidence="2 3">
    <name type="scientific">Bacillus thuringiensis subsp. medellin</name>
    <dbReference type="NCBI Taxonomy" id="79672"/>
    <lineage>
        <taxon>Bacteria</taxon>
        <taxon>Bacillati</taxon>
        <taxon>Bacillota</taxon>
        <taxon>Bacilli</taxon>
        <taxon>Bacillales</taxon>
        <taxon>Bacillaceae</taxon>
        <taxon>Bacillus</taxon>
        <taxon>Bacillus cereus group</taxon>
    </lineage>
</organism>
<dbReference type="EMBL" id="MOOV01000204">
    <property type="protein sequence ID" value="OUB91487.1"/>
    <property type="molecule type" value="Genomic_DNA"/>
</dbReference>
<evidence type="ECO:0000313" key="2">
    <source>
        <dbReference type="EMBL" id="OUB91487.1"/>
    </source>
</evidence>